<keyword evidence="15 21" id="KW-0472">Membrane</keyword>
<evidence type="ECO:0000256" key="4">
    <source>
        <dbReference type="ARBA" id="ARBA00004638"/>
    </source>
</evidence>
<keyword evidence="13" id="KW-0333">Golgi apparatus</keyword>
<evidence type="ECO:0000256" key="19">
    <source>
        <dbReference type="ARBA" id="ARBA00042217"/>
    </source>
</evidence>
<feature type="transmembrane region" description="Helical" evidence="21">
    <location>
        <begin position="471"/>
        <end position="491"/>
    </location>
</feature>
<dbReference type="Gene3D" id="1.20.1510.10">
    <property type="entry name" value="Cation efflux protein transmembrane domain"/>
    <property type="match status" value="1"/>
</dbReference>
<feature type="transmembrane region" description="Helical" evidence="21">
    <location>
        <begin position="355"/>
        <end position="377"/>
    </location>
</feature>
<feature type="transmembrane region" description="Helical" evidence="21">
    <location>
        <begin position="627"/>
        <end position="648"/>
    </location>
</feature>
<feature type="transmembrane region" description="Helical" evidence="21">
    <location>
        <begin position="243"/>
        <end position="269"/>
    </location>
</feature>
<feature type="transmembrane region" description="Helical" evidence="21">
    <location>
        <begin position="533"/>
        <end position="554"/>
    </location>
</feature>
<comment type="subcellular location">
    <subcellularLocation>
        <location evidence="3">Cytoplasmic vesicle</location>
        <location evidence="3">COPII-coated vesicle membrane</location>
        <topology evidence="3">Multi-pass membrane protein</topology>
    </subcellularLocation>
    <subcellularLocation>
        <location evidence="4">Cytoplasmic vesicle</location>
        <location evidence="4">Secretory vesicle membrane</location>
        <topology evidence="4">Multi-pass membrane protein</topology>
    </subcellularLocation>
    <subcellularLocation>
        <location evidence="2">Golgi apparatus</location>
        <location evidence="2">Golgi stack membrane</location>
        <topology evidence="2">Multi-pass membrane protein</topology>
    </subcellularLocation>
    <subcellularLocation>
        <location evidence="1">Golgi apparatus</location>
        <location evidence="1">trans-Golgi network membrane</location>
        <topology evidence="1">Multi-pass membrane protein</topology>
    </subcellularLocation>
</comment>
<keyword evidence="8 21" id="KW-0812">Transmembrane</keyword>
<evidence type="ECO:0000256" key="8">
    <source>
        <dbReference type="ARBA" id="ARBA00022692"/>
    </source>
</evidence>
<dbReference type="GO" id="GO:0046872">
    <property type="term" value="F:metal ion binding"/>
    <property type="evidence" value="ECO:0007669"/>
    <property type="project" value="UniProtKB-KW"/>
</dbReference>
<dbReference type="GO" id="GO:0005385">
    <property type="term" value="F:zinc ion transmembrane transporter activity"/>
    <property type="evidence" value="ECO:0007669"/>
    <property type="project" value="InterPro"/>
</dbReference>
<comment type="similarity">
    <text evidence="5">Belongs to the cation diffusion facilitator (CDF) transporter (TC 2.A.4) family. SLC30A subfamily.</text>
</comment>
<feature type="transmembrane region" description="Helical" evidence="21">
    <location>
        <begin position="321"/>
        <end position="343"/>
    </location>
</feature>
<dbReference type="GO" id="GO:1904257">
    <property type="term" value="P:zinc ion import into Golgi lumen"/>
    <property type="evidence" value="ECO:0007669"/>
    <property type="project" value="TreeGrafter"/>
</dbReference>
<dbReference type="GO" id="GO:0012507">
    <property type="term" value="C:ER to Golgi transport vesicle membrane"/>
    <property type="evidence" value="ECO:0007669"/>
    <property type="project" value="UniProtKB-SubCell"/>
</dbReference>
<feature type="transmembrane region" description="Helical" evidence="21">
    <location>
        <begin position="574"/>
        <end position="592"/>
    </location>
</feature>
<dbReference type="GO" id="GO:0032580">
    <property type="term" value="C:Golgi cisterna membrane"/>
    <property type="evidence" value="ECO:0007669"/>
    <property type="project" value="UniProtKB-SubCell"/>
</dbReference>
<evidence type="ECO:0000256" key="13">
    <source>
        <dbReference type="ARBA" id="ARBA00023034"/>
    </source>
</evidence>
<keyword evidence="9" id="KW-0479">Metal-binding</keyword>
<evidence type="ECO:0000256" key="18">
    <source>
        <dbReference type="ARBA" id="ARBA00042038"/>
    </source>
</evidence>
<feature type="transmembrane region" description="Helical" evidence="21">
    <location>
        <begin position="83"/>
        <end position="104"/>
    </location>
</feature>
<evidence type="ECO:0000256" key="3">
    <source>
        <dbReference type="ARBA" id="ARBA00004557"/>
    </source>
</evidence>
<comment type="catalytic activity">
    <reaction evidence="20">
        <text>Zn(2+)(in) + 2 H(+)(out) = Zn(2+)(out) + 2 H(+)(in)</text>
        <dbReference type="Rhea" id="RHEA:72627"/>
        <dbReference type="ChEBI" id="CHEBI:15378"/>
        <dbReference type="ChEBI" id="CHEBI:29105"/>
    </reaction>
</comment>
<keyword evidence="7" id="KW-0050">Antiport</keyword>
<name>A0A023GLY5_AMBTT</name>
<feature type="transmembrane region" description="Helical" evidence="21">
    <location>
        <begin position="110"/>
        <end position="131"/>
    </location>
</feature>
<dbReference type="Pfam" id="PF01545">
    <property type="entry name" value="Cation_efflux"/>
    <property type="match status" value="1"/>
</dbReference>
<evidence type="ECO:0000259" key="22">
    <source>
        <dbReference type="Pfam" id="PF01545"/>
    </source>
</evidence>
<dbReference type="EMBL" id="GBBM01000501">
    <property type="protein sequence ID" value="JAC34917.1"/>
    <property type="molecule type" value="mRNA"/>
</dbReference>
<feature type="transmembrane region" description="Helical" evidence="21">
    <location>
        <begin position="203"/>
        <end position="221"/>
    </location>
</feature>
<evidence type="ECO:0000256" key="11">
    <source>
        <dbReference type="ARBA" id="ARBA00022906"/>
    </source>
</evidence>
<evidence type="ECO:0000313" key="23">
    <source>
        <dbReference type="EMBL" id="JAC34917.1"/>
    </source>
</evidence>
<evidence type="ECO:0000256" key="14">
    <source>
        <dbReference type="ARBA" id="ARBA00023065"/>
    </source>
</evidence>
<dbReference type="InterPro" id="IPR002524">
    <property type="entry name" value="Cation_efflux"/>
</dbReference>
<dbReference type="PANTHER" id="PTHR45755">
    <property type="match status" value="1"/>
</dbReference>
<keyword evidence="14" id="KW-0406">Ion transport</keyword>
<keyword evidence="6" id="KW-0813">Transport</keyword>
<evidence type="ECO:0000256" key="12">
    <source>
        <dbReference type="ARBA" id="ARBA00022989"/>
    </source>
</evidence>
<evidence type="ECO:0000256" key="21">
    <source>
        <dbReference type="SAM" id="Phobius"/>
    </source>
</evidence>
<reference evidence="23" key="1">
    <citation type="submission" date="2014-03" db="EMBL/GenBank/DDBJ databases">
        <title>The sialotranscriptome of Amblyomma triste, Amblyomma parvum and Amblyomma cajennense ticks, uncovered by 454-based RNA-seq.</title>
        <authorList>
            <person name="Garcia G.R."/>
            <person name="Gardinassi L.G."/>
            <person name="Ribeiro J.M."/>
            <person name="Anatriello E."/>
            <person name="Ferreira B.R."/>
            <person name="Moreira H.N."/>
            <person name="Mafra C."/>
            <person name="Olegario M.M."/>
            <person name="Szabo P.J."/>
            <person name="Miranda-Santos I.K."/>
            <person name="Maruyama S.R."/>
        </authorList>
    </citation>
    <scope>NUCLEOTIDE SEQUENCE</scope>
    <source>
        <strain evidence="23">Mato Grasso do Sul</strain>
        <tissue evidence="23">Salivary glands</tissue>
    </source>
</reference>
<proteinExistence type="evidence at transcript level"/>
<evidence type="ECO:0000256" key="10">
    <source>
        <dbReference type="ARBA" id="ARBA00022833"/>
    </source>
</evidence>
<feature type="transmembrane region" description="Helical" evidence="21">
    <location>
        <begin position="397"/>
        <end position="415"/>
    </location>
</feature>
<evidence type="ECO:0000256" key="20">
    <source>
        <dbReference type="ARBA" id="ARBA00048349"/>
    </source>
</evidence>
<dbReference type="InterPro" id="IPR058533">
    <property type="entry name" value="Cation_efflux_TM"/>
</dbReference>
<dbReference type="SUPFAM" id="SSF161111">
    <property type="entry name" value="Cation efflux protein transmembrane domain-like"/>
    <property type="match status" value="1"/>
</dbReference>
<dbReference type="InterPro" id="IPR027469">
    <property type="entry name" value="Cation_efflux_TMD_sf"/>
</dbReference>
<evidence type="ECO:0000256" key="2">
    <source>
        <dbReference type="ARBA" id="ARBA00004205"/>
    </source>
</evidence>
<dbReference type="AlphaFoldDB" id="A0A023GLY5"/>
<feature type="transmembrane region" description="Helical" evidence="21">
    <location>
        <begin position="290"/>
        <end position="309"/>
    </location>
</feature>
<evidence type="ECO:0000256" key="7">
    <source>
        <dbReference type="ARBA" id="ARBA00022449"/>
    </source>
</evidence>
<evidence type="ECO:0000256" key="16">
    <source>
        <dbReference type="ARBA" id="ARBA00038531"/>
    </source>
</evidence>
<dbReference type="GO" id="GO:0006882">
    <property type="term" value="P:intracellular zinc ion homeostasis"/>
    <property type="evidence" value="ECO:0007669"/>
    <property type="project" value="InterPro"/>
</dbReference>
<keyword evidence="10" id="KW-0862">Zinc</keyword>
<keyword evidence="11" id="KW-0864">Zinc transport</keyword>
<feature type="domain" description="Cation efflux protein transmembrane" evidence="22">
    <location>
        <begin position="471"/>
        <end position="683"/>
    </location>
</feature>
<dbReference type="FunFam" id="1.20.1510.10:FF:000008">
    <property type="entry name" value="zinc transporter 5 isoform X1"/>
    <property type="match status" value="1"/>
</dbReference>
<feature type="transmembrane region" description="Helical" evidence="21">
    <location>
        <begin position="503"/>
        <end position="521"/>
    </location>
</feature>
<dbReference type="NCBIfam" id="TIGR01297">
    <property type="entry name" value="CDF"/>
    <property type="match status" value="1"/>
</dbReference>
<dbReference type="PANTHER" id="PTHR45755:SF1">
    <property type="entry name" value="PROTON-COUPLED ZINC ANTIPORTER SLC30A5"/>
    <property type="match status" value="1"/>
</dbReference>
<organism evidence="23">
    <name type="scientific">Amblyomma triste</name>
    <name type="common">Neotropical tick</name>
    <dbReference type="NCBI Taxonomy" id="251400"/>
    <lineage>
        <taxon>Eukaryota</taxon>
        <taxon>Metazoa</taxon>
        <taxon>Ecdysozoa</taxon>
        <taxon>Arthropoda</taxon>
        <taxon>Chelicerata</taxon>
        <taxon>Arachnida</taxon>
        <taxon>Acari</taxon>
        <taxon>Parasitiformes</taxon>
        <taxon>Ixodida</taxon>
        <taxon>Ixodoidea</taxon>
        <taxon>Ixodidae</taxon>
        <taxon>Amblyomminae</taxon>
        <taxon>Amblyomma</taxon>
    </lineage>
</organism>
<protein>
    <recommendedName>
        <fullName evidence="17">Proton-coupled zinc antiporter SLC30A5</fullName>
    </recommendedName>
    <alternativeName>
        <fullName evidence="19">Solute carrier family 30 member 5</fullName>
    </alternativeName>
    <alternativeName>
        <fullName evidence="18">Zinc transporter 5</fullName>
    </alternativeName>
</protein>
<dbReference type="InterPro" id="IPR045316">
    <property type="entry name" value="Msc2-like"/>
</dbReference>
<evidence type="ECO:0000256" key="15">
    <source>
        <dbReference type="ARBA" id="ARBA00023136"/>
    </source>
</evidence>
<feature type="non-terminal residue" evidence="23">
    <location>
        <position position="1"/>
    </location>
</feature>
<dbReference type="GO" id="GO:0015297">
    <property type="term" value="F:antiporter activity"/>
    <property type="evidence" value="ECO:0007669"/>
    <property type="project" value="UniProtKB-KW"/>
</dbReference>
<accession>A0A023GLY5</accession>
<evidence type="ECO:0000256" key="6">
    <source>
        <dbReference type="ARBA" id="ARBA00022448"/>
    </source>
</evidence>
<evidence type="ECO:0000256" key="5">
    <source>
        <dbReference type="ARBA" id="ARBA00008873"/>
    </source>
</evidence>
<comment type="subunit">
    <text evidence="16">Heterodimer with SLC30A6/ZNT6; form a functional zinc ion transmembrane transporter.</text>
</comment>
<keyword evidence="12 21" id="KW-1133">Transmembrane helix</keyword>
<evidence type="ECO:0000256" key="17">
    <source>
        <dbReference type="ARBA" id="ARBA00040846"/>
    </source>
</evidence>
<evidence type="ECO:0000256" key="9">
    <source>
        <dbReference type="ARBA" id="ARBA00022723"/>
    </source>
</evidence>
<sequence>QIVLITEWRRPRHTIVELKILKHACKVRASAARLGLKLLPNELKKQTQVPCARLYRLTMDRLPTHYGRQGQPRSQVIYHSPRFKGYVASLVLCKCILAYAYFLSYNVLNYLHVVQFLFIARLVASAALIIIQKPFSSGSKLSCSQWLRVLRHSVISCSLTLLELFGLTLCGPLRTVLLTQHKDLVVVVGIKALFTSAGGHSKFRGAVCFILAVLSLLFLDFDDNEALPTEHPEGYQHHGLSHVFYYLASFLGLPDHKGGVLLLVLTLCLQTGFRTLSRTLAVDIGGAKRLNALSSVTSVVILAPLLLFVKVPSSMKEEFSQMPFFLLPLFFFGVAIFVLDYYVESVCTLRLDSCITARLGSLTVFVASLLLACSWSTSKHAGGSWTSLASGQHSLSGGLIFAWIMFIFATLILSAPDLKGTKGTLVGYSSGGDPLYHFNGDAFHLGSGYSVLSVLRSGLTQIMKESDSRRIFYFLCINLMFTGVELLYGMWTNSLGLISDGFHMLFDCSALVMGLAAALLARRSATRTFPFGYGRVEVLSGFMNGLFLVVIAFMVFSEAVTRLFDPPQVKTERLLAVSVIGLLVNLVGIFAFRHTHSHSHGASHNHHSHAHNHGHSHAAANANLQGVFLHILADTLGSVGVIVSSLLIDQFGLLVADPLCSVFIAVLIFVSVLPLLKHSSMILVLRTPCQIEGKRLSSVFGKVLKIEGVLSYRNEHFWYHTSDVLAGSLHVHIAKDANSQKVLSQVTSLFKELGMQHFTVQVEKEEFFQHMSGLRASTNYYSNALLRSASHQASNGALSLCIVKSV</sequence>
<evidence type="ECO:0000256" key="1">
    <source>
        <dbReference type="ARBA" id="ARBA00004166"/>
    </source>
</evidence>
<feature type="transmembrane region" description="Helical" evidence="21">
    <location>
        <begin position="654"/>
        <end position="676"/>
    </location>
</feature>